<reference evidence="1 2" key="1">
    <citation type="submission" date="2016-03" db="EMBL/GenBank/DDBJ databases">
        <title>EvidentialGene: Evidence-directed Construction of Genes on Genomes.</title>
        <authorList>
            <person name="Gilbert D.G."/>
            <person name="Choi J.-H."/>
            <person name="Mockaitis K."/>
            <person name="Colbourne J."/>
            <person name="Pfrender M."/>
        </authorList>
    </citation>
    <scope>NUCLEOTIDE SEQUENCE [LARGE SCALE GENOMIC DNA]</scope>
    <source>
        <strain evidence="1 2">Xinb3</strain>
        <tissue evidence="1">Complete organism</tissue>
    </source>
</reference>
<dbReference type="AlphaFoldDB" id="A0A164H232"/>
<comment type="caution">
    <text evidence="1">The sequence shown here is derived from an EMBL/GenBank/DDBJ whole genome shotgun (WGS) entry which is preliminary data.</text>
</comment>
<dbReference type="Proteomes" id="UP000076858">
    <property type="component" value="Unassembled WGS sequence"/>
</dbReference>
<name>A0A164H232_9CRUS</name>
<organism evidence="1 2">
    <name type="scientific">Daphnia magna</name>
    <dbReference type="NCBI Taxonomy" id="35525"/>
    <lineage>
        <taxon>Eukaryota</taxon>
        <taxon>Metazoa</taxon>
        <taxon>Ecdysozoa</taxon>
        <taxon>Arthropoda</taxon>
        <taxon>Crustacea</taxon>
        <taxon>Branchiopoda</taxon>
        <taxon>Diplostraca</taxon>
        <taxon>Cladocera</taxon>
        <taxon>Anomopoda</taxon>
        <taxon>Daphniidae</taxon>
        <taxon>Daphnia</taxon>
    </lineage>
</organism>
<keyword evidence="2" id="KW-1185">Reference proteome</keyword>
<evidence type="ECO:0000313" key="2">
    <source>
        <dbReference type="Proteomes" id="UP000076858"/>
    </source>
</evidence>
<dbReference type="EMBL" id="LRGB01013146">
    <property type="protein sequence ID" value="KZR99619.1"/>
    <property type="molecule type" value="Genomic_DNA"/>
</dbReference>
<gene>
    <name evidence="1" type="ORF">APZ42_004444</name>
</gene>
<protein>
    <submittedName>
        <fullName evidence="1">Uncharacterized protein</fullName>
    </submittedName>
</protein>
<sequence>MSSYCFSICTVYTLNVYSLSRKTNKQQQKRKKEKNIKTKFVLCNFSPPLTLISLSLCIHNTKP</sequence>
<proteinExistence type="predicted"/>
<evidence type="ECO:0000313" key="1">
    <source>
        <dbReference type="EMBL" id="KZR99619.1"/>
    </source>
</evidence>
<accession>A0A164H232</accession>